<sequence>MPIDDFTCLEMTTSHLLYLHGFLSSPASTKARKTAAAVAQCHPNVVWLCPMLAASPRQAMDEVLHAIAEWPRESMAIIGSSLGGFYANWLAERLACPAVLLNPAVRPARDLAAHVGEHTLWHDSDAHFVLEPRFIDEMKALEVPHISQPERYLAIIAKGDEVLDWREMHSHYAGAHIKLLPGSDHGLSDYDQHLDEVLGFLQLA</sequence>
<gene>
    <name evidence="1" type="ORF">BWK72_02060</name>
</gene>
<reference evidence="1" key="1">
    <citation type="submission" date="2017-01" db="EMBL/GenBank/DDBJ databases">
        <title>Novel large sulfur bacteria in the metagenomes of groundwater-fed chemosynthetic microbial mats in the Lake Huron basin.</title>
        <authorList>
            <person name="Sharrar A.M."/>
            <person name="Flood B.E."/>
            <person name="Bailey J.V."/>
            <person name="Jones D.S."/>
            <person name="Biddanda B."/>
            <person name="Ruberg S.A."/>
            <person name="Marcus D.N."/>
            <person name="Dick G.J."/>
        </authorList>
    </citation>
    <scope>NUCLEOTIDE SEQUENCE [LARGE SCALE GENOMIC DNA]</scope>
    <source>
        <strain evidence="1">A7</strain>
    </source>
</reference>
<dbReference type="EMBL" id="MTEI01000001">
    <property type="protein sequence ID" value="OQW90034.1"/>
    <property type="molecule type" value="Genomic_DNA"/>
</dbReference>
<dbReference type="PANTHER" id="PTHR35602:SF3">
    <property type="entry name" value="ESTERASE YQIA"/>
    <property type="match status" value="1"/>
</dbReference>
<dbReference type="InterPro" id="IPR029058">
    <property type="entry name" value="AB_hydrolase_fold"/>
</dbReference>
<name>A0A1W9KZ75_9BURK</name>
<organism evidence="1">
    <name type="scientific">Rhodoferax ferrireducens</name>
    <dbReference type="NCBI Taxonomy" id="192843"/>
    <lineage>
        <taxon>Bacteria</taxon>
        <taxon>Pseudomonadati</taxon>
        <taxon>Pseudomonadota</taxon>
        <taxon>Betaproteobacteria</taxon>
        <taxon>Burkholderiales</taxon>
        <taxon>Comamonadaceae</taxon>
        <taxon>Rhodoferax</taxon>
    </lineage>
</organism>
<dbReference type="PANTHER" id="PTHR35602">
    <property type="entry name" value="ESTERASE YQIA-RELATED"/>
    <property type="match status" value="1"/>
</dbReference>
<dbReference type="Gene3D" id="3.40.50.1820">
    <property type="entry name" value="alpha/beta hydrolase"/>
    <property type="match status" value="1"/>
</dbReference>
<evidence type="ECO:0000313" key="1">
    <source>
        <dbReference type="EMBL" id="OQW90034.1"/>
    </source>
</evidence>
<dbReference type="InterPro" id="IPR008886">
    <property type="entry name" value="UPF0227/Esterase_YqiA"/>
</dbReference>
<dbReference type="AlphaFoldDB" id="A0A1W9KZ75"/>
<protein>
    <submittedName>
        <fullName evidence="1">Esterase</fullName>
    </submittedName>
</protein>
<dbReference type="SUPFAM" id="SSF53474">
    <property type="entry name" value="alpha/beta-Hydrolases"/>
    <property type="match status" value="1"/>
</dbReference>
<dbReference type="Proteomes" id="UP000192505">
    <property type="component" value="Unassembled WGS sequence"/>
</dbReference>
<accession>A0A1W9KZ75</accession>
<proteinExistence type="predicted"/>
<comment type="caution">
    <text evidence="1">The sequence shown here is derived from an EMBL/GenBank/DDBJ whole genome shotgun (WGS) entry which is preliminary data.</text>
</comment>
<dbReference type="Pfam" id="PF05728">
    <property type="entry name" value="UPF0227"/>
    <property type="match status" value="1"/>
</dbReference>